<reference evidence="3" key="1">
    <citation type="submission" date="2016-11" db="EMBL/GenBank/DDBJ databases">
        <authorList>
            <person name="Varghese N."/>
            <person name="Submissions S."/>
        </authorList>
    </citation>
    <scope>NUCLEOTIDE SEQUENCE [LARGE SCALE GENOMIC DNA]</scope>
    <source>
        <strain evidence="3">DSM 11792</strain>
    </source>
</reference>
<protein>
    <submittedName>
        <fullName evidence="2">CobN/Magnesium Chelatase</fullName>
    </submittedName>
</protein>
<evidence type="ECO:0000259" key="1">
    <source>
        <dbReference type="Pfam" id="PF02514"/>
    </source>
</evidence>
<dbReference type="InterPro" id="IPR027417">
    <property type="entry name" value="P-loop_NTPase"/>
</dbReference>
<proteinExistence type="predicted"/>
<accession>A0A1M5A953</accession>
<keyword evidence="3" id="KW-1185">Reference proteome</keyword>
<dbReference type="Gene3D" id="3.40.50.300">
    <property type="entry name" value="P-loop containing nucleotide triphosphate hydrolases"/>
    <property type="match status" value="1"/>
</dbReference>
<gene>
    <name evidence="2" type="ORF">SAMN02745218_01819</name>
</gene>
<dbReference type="PANTHER" id="PTHR44119:SF4">
    <property type="entry name" value="AEROBIC COBALTOCHELATASE SUBUNIT COBN"/>
    <property type="match status" value="1"/>
</dbReference>
<dbReference type="AlphaFoldDB" id="A0A1M5A953"/>
<sequence length="568" mass="62850">MLARALAQEPELIILDEPTTHLDVKHRLEVMAILRQLTREKGIAVILSLHEIDLALKSCAIAMLVKDGKILACGPPEEVLDEDTVTELYDIDSAYFSDCLGGMELRNNGGAPVYVLGGAGSGARVYRMLSKHGFGVVTGVIHENDVDYHVGKAIGATLIEEKSFEEIGDSSFERAVELIRRAARVIDAGFPVGSLNLRNLDLIRLVLAQDRTVYTLRGKRETEELYGEVGSQFIHCHSLGDRPVMTRAGSYDELAEIEVLLKEYNEAKMMDASRLPSLHNLIWEKVALTHLDQDLKITREAAEKDWEDFLERLHSYLHEIKDTLIRDGLHILGQPPAGETLVEMLLALTRLPNGPVPSLREQVASIKGFNYEQLLSNPGYFDPDQGRTYGEMLDEIEHLARRLLEAFVNGGYTGDEAPFIVQELLGKQNEEICRVLEYTVNTLVPALAATKQELDNCLNALAGGFVPPGPSGAPTRGMADILPTGRNFYSVDPQAVPSRAAWQVGCSLADALLERYRQEKGTYPRSVGIVVWATSNMRTGGDDIAQALYLMGVRPYGMKKAGELRDWL</sequence>
<dbReference type="Pfam" id="PF02514">
    <property type="entry name" value="CobN-Mg_chel"/>
    <property type="match status" value="1"/>
</dbReference>
<dbReference type="InterPro" id="IPR003672">
    <property type="entry name" value="CobN/Mg_chltase"/>
</dbReference>
<feature type="domain" description="CobN/magnesium chelatase" evidence="1">
    <location>
        <begin position="243"/>
        <end position="559"/>
    </location>
</feature>
<dbReference type="SUPFAM" id="SSF52540">
    <property type="entry name" value="P-loop containing nucleoside triphosphate hydrolases"/>
    <property type="match status" value="1"/>
</dbReference>
<dbReference type="Proteomes" id="UP000184196">
    <property type="component" value="Unassembled WGS sequence"/>
</dbReference>
<dbReference type="EMBL" id="FQUW01000020">
    <property type="protein sequence ID" value="SHF26402.1"/>
    <property type="molecule type" value="Genomic_DNA"/>
</dbReference>
<dbReference type="PANTHER" id="PTHR44119">
    <property type="entry name" value="MAGNESIUM-CHELATASE SUBUNIT CHLH, CHLOROPLASTIC"/>
    <property type="match status" value="1"/>
</dbReference>
<organism evidence="2 3">
    <name type="scientific">Desulfofundulus australicus DSM 11792</name>
    <dbReference type="NCBI Taxonomy" id="1121425"/>
    <lineage>
        <taxon>Bacteria</taxon>
        <taxon>Bacillati</taxon>
        <taxon>Bacillota</taxon>
        <taxon>Clostridia</taxon>
        <taxon>Eubacteriales</taxon>
        <taxon>Peptococcaceae</taxon>
        <taxon>Desulfofundulus</taxon>
    </lineage>
</organism>
<evidence type="ECO:0000313" key="3">
    <source>
        <dbReference type="Proteomes" id="UP000184196"/>
    </source>
</evidence>
<evidence type="ECO:0000313" key="2">
    <source>
        <dbReference type="EMBL" id="SHF26402.1"/>
    </source>
</evidence>
<name>A0A1M5A953_9FIRM</name>